<keyword evidence="3" id="KW-1185">Reference proteome</keyword>
<evidence type="ECO:0000313" key="3">
    <source>
        <dbReference type="Proteomes" id="UP001162480"/>
    </source>
</evidence>
<evidence type="ECO:0000313" key="2">
    <source>
        <dbReference type="EMBL" id="CAI9720058.1"/>
    </source>
</evidence>
<feature type="compositionally biased region" description="Low complexity" evidence="1">
    <location>
        <begin position="34"/>
        <end position="48"/>
    </location>
</feature>
<dbReference type="EMBL" id="OX597816">
    <property type="protein sequence ID" value="CAI9720058.1"/>
    <property type="molecule type" value="Genomic_DNA"/>
</dbReference>
<accession>A0AA36AR02</accession>
<gene>
    <name evidence="2" type="ORF">OCTVUL_1B019989</name>
</gene>
<feature type="region of interest" description="Disordered" evidence="1">
    <location>
        <begin position="20"/>
        <end position="55"/>
    </location>
</feature>
<organism evidence="2 3">
    <name type="scientific">Octopus vulgaris</name>
    <name type="common">Common octopus</name>
    <dbReference type="NCBI Taxonomy" id="6645"/>
    <lineage>
        <taxon>Eukaryota</taxon>
        <taxon>Metazoa</taxon>
        <taxon>Spiralia</taxon>
        <taxon>Lophotrochozoa</taxon>
        <taxon>Mollusca</taxon>
        <taxon>Cephalopoda</taxon>
        <taxon>Coleoidea</taxon>
        <taxon>Octopodiformes</taxon>
        <taxon>Octopoda</taxon>
        <taxon>Incirrata</taxon>
        <taxon>Octopodidae</taxon>
        <taxon>Octopus</taxon>
    </lineage>
</organism>
<feature type="compositionally biased region" description="Low complexity" evidence="1">
    <location>
        <begin position="177"/>
        <end position="200"/>
    </location>
</feature>
<sequence>MSCLIAKHNNIKIRTATLRVNNNDHSNPNSPGVNIGSSQTNNNSQSITPITSIPNRQADNLEINNSSSLNSEFNVDNDYSHINNSNSQYNNNNNLDSNSNIETASNNTHYNNGDNLIPNNYITNEDNTITTFNVITQSTSNNNCEFNYTNCNSNITSNNRNVEDRSNIGTGSRRNIGRNNLNSTNSDNSSNNGENISGASIYHNSNLDNNHTEIICPQINNRQPGNGNSDAIVWMQQPVLYMEIS</sequence>
<dbReference type="Proteomes" id="UP001162480">
    <property type="component" value="Chromosome 3"/>
</dbReference>
<proteinExistence type="predicted"/>
<feature type="compositionally biased region" description="Low complexity" evidence="1">
    <location>
        <begin position="83"/>
        <end position="100"/>
    </location>
</feature>
<reference evidence="2" key="1">
    <citation type="submission" date="2023-08" db="EMBL/GenBank/DDBJ databases">
        <authorList>
            <person name="Alioto T."/>
            <person name="Alioto T."/>
            <person name="Gomez Garrido J."/>
        </authorList>
    </citation>
    <scope>NUCLEOTIDE SEQUENCE</scope>
</reference>
<feature type="compositionally biased region" description="Polar residues" evidence="1">
    <location>
        <begin position="20"/>
        <end position="32"/>
    </location>
</feature>
<evidence type="ECO:0000256" key="1">
    <source>
        <dbReference type="SAM" id="MobiDB-lite"/>
    </source>
</evidence>
<feature type="region of interest" description="Disordered" evidence="1">
    <location>
        <begin position="79"/>
        <end position="106"/>
    </location>
</feature>
<feature type="region of interest" description="Disordered" evidence="1">
    <location>
        <begin position="158"/>
        <end position="204"/>
    </location>
</feature>
<dbReference type="AlphaFoldDB" id="A0AA36AR02"/>
<protein>
    <submittedName>
        <fullName evidence="2">Uncharacterized protein</fullName>
    </submittedName>
</protein>
<name>A0AA36AR02_OCTVU</name>